<feature type="domain" description="RmlD-like substrate binding" evidence="3">
    <location>
        <begin position="1"/>
        <end position="267"/>
    </location>
</feature>
<comment type="similarity">
    <text evidence="1 2">Belongs to the dTDP-4-dehydrorhamnose reductase family.</text>
</comment>
<comment type="function">
    <text evidence="2">Catalyzes the reduction of dTDP-6-deoxy-L-lyxo-4-hexulose to yield dTDP-L-rhamnose.</text>
</comment>
<keyword evidence="2" id="KW-0521">NADP</keyword>
<accession>A0A1J0A8I5</accession>
<protein>
    <recommendedName>
        <fullName evidence="2">dTDP-4-dehydrorhamnose reductase</fullName>
        <ecNumber evidence="2">1.1.1.133</ecNumber>
    </recommendedName>
</protein>
<evidence type="ECO:0000313" key="4">
    <source>
        <dbReference type="EMBL" id="APB32252.1"/>
    </source>
</evidence>
<dbReference type="Gene3D" id="3.40.50.720">
    <property type="entry name" value="NAD(P)-binding Rossmann-like Domain"/>
    <property type="match status" value="1"/>
</dbReference>
<dbReference type="Proteomes" id="UP000191200">
    <property type="component" value="Chromosome"/>
</dbReference>
<organism evidence="4 5">
    <name type="scientific">Vagococcus teuberi</name>
    <dbReference type="NCBI Taxonomy" id="519472"/>
    <lineage>
        <taxon>Bacteria</taxon>
        <taxon>Bacillati</taxon>
        <taxon>Bacillota</taxon>
        <taxon>Bacilli</taxon>
        <taxon>Lactobacillales</taxon>
        <taxon>Enterococcaceae</taxon>
        <taxon>Vagococcus</taxon>
    </lineage>
</organism>
<dbReference type="NCBIfam" id="TIGR01214">
    <property type="entry name" value="rmlD"/>
    <property type="match status" value="1"/>
</dbReference>
<evidence type="ECO:0000313" key="5">
    <source>
        <dbReference type="Proteomes" id="UP000191200"/>
    </source>
</evidence>
<evidence type="ECO:0000256" key="1">
    <source>
        <dbReference type="ARBA" id="ARBA00010944"/>
    </source>
</evidence>
<dbReference type="InterPro" id="IPR005913">
    <property type="entry name" value="dTDP_dehydrorham_reduct"/>
</dbReference>
<keyword evidence="5" id="KW-1185">Reference proteome</keyword>
<dbReference type="SUPFAM" id="SSF51735">
    <property type="entry name" value="NAD(P)-binding Rossmann-fold domains"/>
    <property type="match status" value="1"/>
</dbReference>
<dbReference type="PANTHER" id="PTHR10491:SF4">
    <property type="entry name" value="METHIONINE ADENOSYLTRANSFERASE 2 SUBUNIT BETA"/>
    <property type="match status" value="1"/>
</dbReference>
<dbReference type="InterPro" id="IPR029903">
    <property type="entry name" value="RmlD-like-bd"/>
</dbReference>
<dbReference type="PANTHER" id="PTHR10491">
    <property type="entry name" value="DTDP-4-DEHYDRORHAMNOSE REDUCTASE"/>
    <property type="match status" value="1"/>
</dbReference>
<name>A0A1J0A8I5_9ENTE</name>
<dbReference type="EC" id="1.1.1.133" evidence="2"/>
<proteinExistence type="inferred from homology"/>
<comment type="pathway">
    <text evidence="2">Carbohydrate biosynthesis; dTDP-L-rhamnose biosynthesis.</text>
</comment>
<dbReference type="AlphaFoldDB" id="A0A1J0A8I5"/>
<dbReference type="UniPathway" id="UPA00124"/>
<dbReference type="CDD" id="cd05254">
    <property type="entry name" value="dTDP_HR_like_SDR_e"/>
    <property type="match status" value="1"/>
</dbReference>
<dbReference type="GO" id="GO:0008831">
    <property type="term" value="F:dTDP-4-dehydrorhamnose reductase activity"/>
    <property type="evidence" value="ECO:0007669"/>
    <property type="project" value="UniProtKB-EC"/>
</dbReference>
<dbReference type="InterPro" id="IPR036291">
    <property type="entry name" value="NAD(P)-bd_dom_sf"/>
</dbReference>
<dbReference type="GO" id="GO:0019305">
    <property type="term" value="P:dTDP-rhamnose biosynthetic process"/>
    <property type="evidence" value="ECO:0007669"/>
    <property type="project" value="UniProtKB-UniPathway"/>
</dbReference>
<dbReference type="EMBL" id="CP017267">
    <property type="protein sequence ID" value="APB32252.1"/>
    <property type="molecule type" value="Genomic_DNA"/>
</dbReference>
<sequence>MGQELCHLLDDKKLPYIAATKETLDITNKEQVEEVVKKINPAVIFHCAAYTQVDKAEDEGKEVNHDVNVTGTENIANVAKKVGATLVYISTDYVFDGETTYEYVTNAVTNPQNEYGKAKLLGEEVVQSIMKDDYYIIRTSWVFGEYGNNFVYTMKKLSETHPTLTVINDQIGRPTWTKTLAEFMVFVIQENAPCGMYHLSNDGVCSWYEFAREILKDTEVEVLPITSSDYPQIAKRPMYSVLNLDKTKQLGFVIPTWTDALTSFLRRV</sequence>
<evidence type="ECO:0000259" key="3">
    <source>
        <dbReference type="Pfam" id="PF04321"/>
    </source>
</evidence>
<evidence type="ECO:0000256" key="2">
    <source>
        <dbReference type="RuleBase" id="RU364082"/>
    </source>
</evidence>
<dbReference type="KEGG" id="vte:BHY08_07655"/>
<dbReference type="GO" id="GO:0005829">
    <property type="term" value="C:cytosol"/>
    <property type="evidence" value="ECO:0007669"/>
    <property type="project" value="TreeGrafter"/>
</dbReference>
<dbReference type="Gene3D" id="3.90.25.10">
    <property type="entry name" value="UDP-galactose 4-epimerase, domain 1"/>
    <property type="match status" value="1"/>
</dbReference>
<dbReference type="Pfam" id="PF04321">
    <property type="entry name" value="RmlD_sub_bind"/>
    <property type="match status" value="1"/>
</dbReference>
<gene>
    <name evidence="4" type="ORF">BHY08_07655</name>
</gene>
<keyword evidence="2" id="KW-0560">Oxidoreductase</keyword>
<reference evidence="4 5" key="1">
    <citation type="submission" date="2016-09" db="EMBL/GenBank/DDBJ databases">
        <title>Vagococcus teuberi sp. nov., isolated from the Malian artisanal sour milk fene.</title>
        <authorList>
            <person name="Wullschleger S."/>
            <person name="Seifert C."/>
            <person name="Baumgartner S."/>
            <person name="Lacroix C."/>
            <person name="Bonfoh B."/>
            <person name="Stevens M.J."/>
            <person name="Meile L."/>
        </authorList>
    </citation>
    <scope>NUCLEOTIDE SEQUENCE [LARGE SCALE GENOMIC DNA]</scope>
    <source>
        <strain evidence="4 5">DSM 21459</strain>
    </source>
</reference>
<dbReference type="STRING" id="519472.BHY08_07655"/>